<dbReference type="RefSeq" id="WP_073588626.1">
    <property type="nucleotide sequence ID" value="NZ_FRFD01000005.1"/>
</dbReference>
<dbReference type="PANTHER" id="PTHR35866">
    <property type="entry name" value="PUTATIVE-RELATED"/>
    <property type="match status" value="1"/>
</dbReference>
<reference evidence="1 2" key="1">
    <citation type="submission" date="2016-12" db="EMBL/GenBank/DDBJ databases">
        <authorList>
            <person name="Song W.-J."/>
            <person name="Kurnit D.M."/>
        </authorList>
    </citation>
    <scope>NUCLEOTIDE SEQUENCE [LARGE SCALE GENOMIC DNA]</scope>
    <source>
        <strain evidence="1 2">DSM 12503</strain>
    </source>
</reference>
<dbReference type="InterPro" id="IPR005358">
    <property type="entry name" value="Puta_zinc/iron-chelating_dom"/>
</dbReference>
<evidence type="ECO:0000313" key="1">
    <source>
        <dbReference type="EMBL" id="SHO48616.1"/>
    </source>
</evidence>
<dbReference type="OrthoDB" id="9810361at2"/>
<gene>
    <name evidence="1" type="ORF">SAMN02745217_01926</name>
</gene>
<sequence>MKRQISLNEISDGYLYDTDDLVEVSCNGCMGKATCCHGMGNSIILDPYDIYQLTTDLNQTFEELLADKIELNLVDGIILPNLKMKGAMEQCSFLNDEGRCSIHGFRPGICRIFPLGRVYENHRFRYFLQINECANTSRTKVKVSNWIDTKDLKKNEKFLTNWHYFLNDAEEAVKRAGDETTIRNINMYILNLFYLMKYDKERDFYPQVYERLQKGKELLSMG</sequence>
<dbReference type="PANTHER" id="PTHR35866:SF1">
    <property type="entry name" value="YKGJ FAMILY CYSTEINE CLUSTER PROTEIN"/>
    <property type="match status" value="1"/>
</dbReference>
<evidence type="ECO:0008006" key="3">
    <source>
        <dbReference type="Google" id="ProtNLM"/>
    </source>
</evidence>
<dbReference type="STRING" id="1121345.SAMN02745217_01926"/>
<accession>A0A1M7Y7T7</accession>
<dbReference type="AlphaFoldDB" id="A0A1M7Y7T7"/>
<evidence type="ECO:0000313" key="2">
    <source>
        <dbReference type="Proteomes" id="UP000184612"/>
    </source>
</evidence>
<keyword evidence="2" id="KW-1185">Reference proteome</keyword>
<dbReference type="Proteomes" id="UP000184612">
    <property type="component" value="Unassembled WGS sequence"/>
</dbReference>
<proteinExistence type="predicted"/>
<protein>
    <recommendedName>
        <fullName evidence="3">Zinc-or iron-chelating domain-containing protein</fullName>
    </recommendedName>
</protein>
<dbReference type="EMBL" id="FRFD01000005">
    <property type="protein sequence ID" value="SHO48616.1"/>
    <property type="molecule type" value="Genomic_DNA"/>
</dbReference>
<organism evidence="1 2">
    <name type="scientific">Anaerocolumna xylanovorans DSM 12503</name>
    <dbReference type="NCBI Taxonomy" id="1121345"/>
    <lineage>
        <taxon>Bacteria</taxon>
        <taxon>Bacillati</taxon>
        <taxon>Bacillota</taxon>
        <taxon>Clostridia</taxon>
        <taxon>Lachnospirales</taxon>
        <taxon>Lachnospiraceae</taxon>
        <taxon>Anaerocolumna</taxon>
    </lineage>
</organism>
<name>A0A1M7Y7T7_9FIRM</name>
<dbReference type="Pfam" id="PF03692">
    <property type="entry name" value="CxxCxxCC"/>
    <property type="match status" value="1"/>
</dbReference>